<accession>A0A6J5RH87</accession>
<gene>
    <name evidence="2" type="ORF">UFOVP1229_98</name>
</gene>
<name>A0A6J5RH87_9CAUD</name>
<evidence type="ECO:0000313" key="2">
    <source>
        <dbReference type="EMBL" id="CAB4191705.1"/>
    </source>
</evidence>
<reference evidence="2" key="1">
    <citation type="submission" date="2020-05" db="EMBL/GenBank/DDBJ databases">
        <authorList>
            <person name="Chiriac C."/>
            <person name="Salcher M."/>
            <person name="Ghai R."/>
            <person name="Kavagutti S V."/>
        </authorList>
    </citation>
    <scope>NUCLEOTIDE SEQUENCE</scope>
</reference>
<sequence length="144" mass="16079">MSDVIDFDGDEVVVRVRGVEKTLFACDEIDKIREKIRRADESNPLPQELDQETGLMVPGTHAKGQPFVDVLTSHFKESGLDVRDNVAYAIWNALTKKAEEYRDFFENGRSSPPPSDSPPKESSADAKLRERLSTMPGESAPQND</sequence>
<feature type="region of interest" description="Disordered" evidence="1">
    <location>
        <begin position="104"/>
        <end position="144"/>
    </location>
</feature>
<protein>
    <submittedName>
        <fullName evidence="2">Uncharacterized protein</fullName>
    </submittedName>
</protein>
<proteinExistence type="predicted"/>
<organism evidence="2">
    <name type="scientific">uncultured Caudovirales phage</name>
    <dbReference type="NCBI Taxonomy" id="2100421"/>
    <lineage>
        <taxon>Viruses</taxon>
        <taxon>Duplodnaviria</taxon>
        <taxon>Heunggongvirae</taxon>
        <taxon>Uroviricota</taxon>
        <taxon>Caudoviricetes</taxon>
        <taxon>Peduoviridae</taxon>
        <taxon>Maltschvirus</taxon>
        <taxon>Maltschvirus maltsch</taxon>
    </lineage>
</organism>
<evidence type="ECO:0000256" key="1">
    <source>
        <dbReference type="SAM" id="MobiDB-lite"/>
    </source>
</evidence>
<feature type="compositionally biased region" description="Basic and acidic residues" evidence="1">
    <location>
        <begin position="118"/>
        <end position="132"/>
    </location>
</feature>
<dbReference type="EMBL" id="LR797178">
    <property type="protein sequence ID" value="CAB4191705.1"/>
    <property type="molecule type" value="Genomic_DNA"/>
</dbReference>